<protein>
    <submittedName>
        <fullName evidence="2">Uncharacterized protein</fullName>
    </submittedName>
</protein>
<feature type="compositionally biased region" description="Polar residues" evidence="1">
    <location>
        <begin position="1"/>
        <end position="13"/>
    </location>
</feature>
<proteinExistence type="predicted"/>
<evidence type="ECO:0000313" key="3">
    <source>
        <dbReference type="Proteomes" id="UP000242715"/>
    </source>
</evidence>
<keyword evidence="3" id="KW-1185">Reference proteome</keyword>
<feature type="compositionally biased region" description="Basic and acidic residues" evidence="1">
    <location>
        <begin position="37"/>
        <end position="55"/>
    </location>
</feature>
<accession>A0A2Z6P6D4</accession>
<gene>
    <name evidence="2" type="ORF">TSUD_240290</name>
</gene>
<dbReference type="EMBL" id="DF975063">
    <property type="protein sequence ID" value="GAU51296.1"/>
    <property type="molecule type" value="Genomic_DNA"/>
</dbReference>
<name>A0A2Z6P6D4_TRISU</name>
<dbReference type="Proteomes" id="UP000242715">
    <property type="component" value="Unassembled WGS sequence"/>
</dbReference>
<sequence>MKASLLSRTSLQRVATLKRTKSKATKANSPALRPSKPRTESRFGSKGYSLRERRSAQQASAAKMQVSSCL</sequence>
<reference evidence="3" key="1">
    <citation type="journal article" date="2017" name="Front. Plant Sci.">
        <title>Climate Clever Clovers: New Paradigm to Reduce the Environmental Footprint of Ruminants by Breeding Low Methanogenic Forages Utilizing Haplotype Variation.</title>
        <authorList>
            <person name="Kaur P."/>
            <person name="Appels R."/>
            <person name="Bayer P.E."/>
            <person name="Keeble-Gagnere G."/>
            <person name="Wang J."/>
            <person name="Hirakawa H."/>
            <person name="Shirasawa K."/>
            <person name="Vercoe P."/>
            <person name="Stefanova K."/>
            <person name="Durmic Z."/>
            <person name="Nichols P."/>
            <person name="Revell C."/>
            <person name="Isobe S.N."/>
            <person name="Edwards D."/>
            <person name="Erskine W."/>
        </authorList>
    </citation>
    <scope>NUCLEOTIDE SEQUENCE [LARGE SCALE GENOMIC DNA]</scope>
    <source>
        <strain evidence="3">cv. Daliak</strain>
    </source>
</reference>
<feature type="region of interest" description="Disordered" evidence="1">
    <location>
        <begin position="1"/>
        <end position="70"/>
    </location>
</feature>
<dbReference type="AlphaFoldDB" id="A0A2Z6P6D4"/>
<evidence type="ECO:0000313" key="2">
    <source>
        <dbReference type="EMBL" id="GAU51296.1"/>
    </source>
</evidence>
<evidence type="ECO:0000256" key="1">
    <source>
        <dbReference type="SAM" id="MobiDB-lite"/>
    </source>
</evidence>
<organism evidence="2 3">
    <name type="scientific">Trifolium subterraneum</name>
    <name type="common">Subterranean clover</name>
    <dbReference type="NCBI Taxonomy" id="3900"/>
    <lineage>
        <taxon>Eukaryota</taxon>
        <taxon>Viridiplantae</taxon>
        <taxon>Streptophyta</taxon>
        <taxon>Embryophyta</taxon>
        <taxon>Tracheophyta</taxon>
        <taxon>Spermatophyta</taxon>
        <taxon>Magnoliopsida</taxon>
        <taxon>eudicotyledons</taxon>
        <taxon>Gunneridae</taxon>
        <taxon>Pentapetalae</taxon>
        <taxon>rosids</taxon>
        <taxon>fabids</taxon>
        <taxon>Fabales</taxon>
        <taxon>Fabaceae</taxon>
        <taxon>Papilionoideae</taxon>
        <taxon>50 kb inversion clade</taxon>
        <taxon>NPAAA clade</taxon>
        <taxon>Hologalegina</taxon>
        <taxon>IRL clade</taxon>
        <taxon>Trifolieae</taxon>
        <taxon>Trifolium</taxon>
    </lineage>
</organism>